<evidence type="ECO:0000313" key="8">
    <source>
        <dbReference type="Proteomes" id="UP000256964"/>
    </source>
</evidence>
<dbReference type="PANTHER" id="PTHR12714">
    <property type="entry name" value="PROTEIN-S ISOPRENYLCYSTEINE O-METHYLTRANSFERASE"/>
    <property type="match status" value="1"/>
</dbReference>
<evidence type="ECO:0000256" key="4">
    <source>
        <dbReference type="ARBA" id="ARBA00023136"/>
    </source>
</evidence>
<evidence type="ECO:0000256" key="6">
    <source>
        <dbReference type="SAM" id="SignalP"/>
    </source>
</evidence>
<dbReference type="Gene3D" id="1.20.120.1630">
    <property type="match status" value="1"/>
</dbReference>
<keyword evidence="3 5" id="KW-1133">Transmembrane helix</keyword>
<proteinExistence type="inferred from homology"/>
<feature type="transmembrane region" description="Helical" evidence="5">
    <location>
        <begin position="192"/>
        <end position="214"/>
    </location>
</feature>
<evidence type="ECO:0000256" key="2">
    <source>
        <dbReference type="ARBA" id="ARBA00022692"/>
    </source>
</evidence>
<dbReference type="PANTHER" id="PTHR12714:SF9">
    <property type="entry name" value="PROTEIN-S-ISOPRENYLCYSTEINE O-METHYLTRANSFERASE"/>
    <property type="match status" value="1"/>
</dbReference>
<evidence type="ECO:0000313" key="7">
    <source>
        <dbReference type="EMBL" id="RDX45390.1"/>
    </source>
</evidence>
<name>A0A371CYN3_9APHY</name>
<dbReference type="Proteomes" id="UP000256964">
    <property type="component" value="Unassembled WGS sequence"/>
</dbReference>
<dbReference type="InterPro" id="IPR007269">
    <property type="entry name" value="ICMT_MeTrfase"/>
</dbReference>
<comment type="subcellular location">
    <subcellularLocation>
        <location evidence="5">Endoplasmic reticulum membrane</location>
        <topology evidence="5">Multi-pass membrane protein</topology>
    </subcellularLocation>
    <subcellularLocation>
        <location evidence="1">Membrane</location>
        <topology evidence="1">Multi-pass membrane protein</topology>
    </subcellularLocation>
</comment>
<dbReference type="GO" id="GO:0004671">
    <property type="term" value="F:protein C-terminal S-isoprenylcysteine carboxyl O-methyltransferase activity"/>
    <property type="evidence" value="ECO:0007669"/>
    <property type="project" value="UniProtKB-EC"/>
</dbReference>
<dbReference type="EC" id="2.1.1.100" evidence="5"/>
<dbReference type="GO" id="GO:0032259">
    <property type="term" value="P:methylation"/>
    <property type="evidence" value="ECO:0007669"/>
    <property type="project" value="UniProtKB-KW"/>
</dbReference>
<evidence type="ECO:0000256" key="5">
    <source>
        <dbReference type="RuleBase" id="RU362022"/>
    </source>
</evidence>
<keyword evidence="5" id="KW-0949">S-adenosyl-L-methionine</keyword>
<keyword evidence="6" id="KW-0732">Signal</keyword>
<gene>
    <name evidence="7" type="ORF">OH76DRAFT_1536415</name>
</gene>
<accession>A0A371CYN3</accession>
<dbReference type="STRING" id="139420.A0A371CYN3"/>
<dbReference type="OrthoDB" id="422086at2759"/>
<keyword evidence="5" id="KW-0808">Transferase</keyword>
<evidence type="ECO:0000256" key="3">
    <source>
        <dbReference type="ARBA" id="ARBA00022989"/>
    </source>
</evidence>
<dbReference type="EMBL" id="KZ857438">
    <property type="protein sequence ID" value="RDX45390.1"/>
    <property type="molecule type" value="Genomic_DNA"/>
</dbReference>
<dbReference type="AlphaFoldDB" id="A0A371CYN3"/>
<keyword evidence="4 5" id="KW-0472">Membrane</keyword>
<dbReference type="GO" id="GO:0005789">
    <property type="term" value="C:endoplasmic reticulum membrane"/>
    <property type="evidence" value="ECO:0007669"/>
    <property type="project" value="UniProtKB-SubCell"/>
</dbReference>
<feature type="transmembrane region" description="Helical" evidence="5">
    <location>
        <begin position="51"/>
        <end position="78"/>
    </location>
</feature>
<keyword evidence="2 5" id="KW-0812">Transmembrane</keyword>
<comment type="catalytic activity">
    <reaction evidence="5">
        <text>[protein]-C-terminal S-[(2E,6E)-farnesyl]-L-cysteine + S-adenosyl-L-methionine = [protein]-C-terminal S-[(2E,6E)-farnesyl]-L-cysteine methyl ester + S-adenosyl-L-homocysteine</text>
        <dbReference type="Rhea" id="RHEA:21672"/>
        <dbReference type="Rhea" id="RHEA-COMP:12125"/>
        <dbReference type="Rhea" id="RHEA-COMP:12126"/>
        <dbReference type="ChEBI" id="CHEBI:57856"/>
        <dbReference type="ChEBI" id="CHEBI:59789"/>
        <dbReference type="ChEBI" id="CHEBI:90510"/>
        <dbReference type="ChEBI" id="CHEBI:90511"/>
        <dbReference type="EC" id="2.1.1.100"/>
    </reaction>
</comment>
<protein>
    <recommendedName>
        <fullName evidence="5">Protein-S-isoprenylcysteine O-methyltransferase</fullName>
        <ecNumber evidence="5">2.1.1.100</ecNumber>
    </recommendedName>
</protein>
<comment type="similarity">
    <text evidence="5">Belongs to the class VI-like SAM-binding methyltransferase superfamily. Isoprenylcysteine carboxyl methyltransferase family.</text>
</comment>
<organism evidence="7 8">
    <name type="scientific">Lentinus brumalis</name>
    <dbReference type="NCBI Taxonomy" id="2498619"/>
    <lineage>
        <taxon>Eukaryota</taxon>
        <taxon>Fungi</taxon>
        <taxon>Dikarya</taxon>
        <taxon>Basidiomycota</taxon>
        <taxon>Agaricomycotina</taxon>
        <taxon>Agaricomycetes</taxon>
        <taxon>Polyporales</taxon>
        <taxon>Polyporaceae</taxon>
        <taxon>Lentinus</taxon>
    </lineage>
</organism>
<feature type="transmembrane region" description="Helical" evidence="5">
    <location>
        <begin position="161"/>
        <end position="180"/>
    </location>
</feature>
<keyword evidence="5" id="KW-0256">Endoplasmic reticulum</keyword>
<feature type="chain" id="PRO_5016728865" description="Protein-S-isoprenylcysteine O-methyltransferase" evidence="6">
    <location>
        <begin position="25"/>
        <end position="247"/>
    </location>
</feature>
<feature type="transmembrane region" description="Helical" evidence="5">
    <location>
        <begin position="107"/>
        <end position="124"/>
    </location>
</feature>
<sequence length="247" mass="27195">MTFANTPLLKVALLLAHAMSTYLGFTPPAVPPPPRDKLIRAPDFMRWNPRVQMAIFAMDRTVLCVLAVAEAVILLAHWSAPTNLLHRVVDAVLSSANVPLNSLPLRLTHACVVACLLAIGGGLLRRWCHRTLGRFFTLEVGIQDGHKLVTSGPYGIVRHPAYTGGLLMIAGNFMLLLSGGSFFTESGLRGTWIGKAVATTIVAHLTWVAVGSLYRTKTEDELMKSEFGESWEEWSQKAPYRIIPFLY</sequence>
<feature type="signal peptide" evidence="6">
    <location>
        <begin position="1"/>
        <end position="24"/>
    </location>
</feature>
<dbReference type="Pfam" id="PF04140">
    <property type="entry name" value="ICMT"/>
    <property type="match status" value="1"/>
</dbReference>
<keyword evidence="5" id="KW-0489">Methyltransferase</keyword>
<reference evidence="7 8" key="1">
    <citation type="journal article" date="2018" name="Biotechnol. Biofuels">
        <title>Integrative visual omics of the white-rot fungus Polyporus brumalis exposes the biotechnological potential of its oxidative enzymes for delignifying raw plant biomass.</title>
        <authorList>
            <person name="Miyauchi S."/>
            <person name="Rancon A."/>
            <person name="Drula E."/>
            <person name="Hage H."/>
            <person name="Chaduli D."/>
            <person name="Favel A."/>
            <person name="Grisel S."/>
            <person name="Henrissat B."/>
            <person name="Herpoel-Gimbert I."/>
            <person name="Ruiz-Duenas F.J."/>
            <person name="Chevret D."/>
            <person name="Hainaut M."/>
            <person name="Lin J."/>
            <person name="Wang M."/>
            <person name="Pangilinan J."/>
            <person name="Lipzen A."/>
            <person name="Lesage-Meessen L."/>
            <person name="Navarro D."/>
            <person name="Riley R."/>
            <person name="Grigoriev I.V."/>
            <person name="Zhou S."/>
            <person name="Raouche S."/>
            <person name="Rosso M.N."/>
        </authorList>
    </citation>
    <scope>NUCLEOTIDE SEQUENCE [LARGE SCALE GENOMIC DNA]</scope>
    <source>
        <strain evidence="7 8">BRFM 1820</strain>
    </source>
</reference>
<keyword evidence="8" id="KW-1185">Reference proteome</keyword>
<evidence type="ECO:0000256" key="1">
    <source>
        <dbReference type="ARBA" id="ARBA00004141"/>
    </source>
</evidence>